<feature type="transmembrane region" description="Helical" evidence="1">
    <location>
        <begin position="20"/>
        <end position="42"/>
    </location>
</feature>
<proteinExistence type="predicted"/>
<feature type="transmembrane region" description="Helical" evidence="1">
    <location>
        <begin position="376"/>
        <end position="392"/>
    </location>
</feature>
<organism evidence="2 3">
    <name type="scientific">Laceyella putida</name>
    <dbReference type="NCBI Taxonomy" id="110101"/>
    <lineage>
        <taxon>Bacteria</taxon>
        <taxon>Bacillati</taxon>
        <taxon>Bacillota</taxon>
        <taxon>Bacilli</taxon>
        <taxon>Bacillales</taxon>
        <taxon>Thermoactinomycetaceae</taxon>
        <taxon>Laceyella</taxon>
    </lineage>
</organism>
<feature type="transmembrane region" description="Helical" evidence="1">
    <location>
        <begin position="127"/>
        <end position="148"/>
    </location>
</feature>
<feature type="transmembrane region" description="Helical" evidence="1">
    <location>
        <begin position="349"/>
        <end position="370"/>
    </location>
</feature>
<keyword evidence="1" id="KW-0472">Membrane</keyword>
<accession>A0ABW2RIU1</accession>
<name>A0ABW2RIU1_9BACL</name>
<evidence type="ECO:0000256" key="1">
    <source>
        <dbReference type="SAM" id="Phobius"/>
    </source>
</evidence>
<dbReference type="RefSeq" id="WP_379864113.1">
    <property type="nucleotide sequence ID" value="NZ_JBHTBW010000019.1"/>
</dbReference>
<dbReference type="Pfam" id="PF05975">
    <property type="entry name" value="EcsB"/>
    <property type="match status" value="1"/>
</dbReference>
<reference evidence="3" key="1">
    <citation type="journal article" date="2019" name="Int. J. Syst. Evol. Microbiol.">
        <title>The Global Catalogue of Microorganisms (GCM) 10K type strain sequencing project: providing services to taxonomists for standard genome sequencing and annotation.</title>
        <authorList>
            <consortium name="The Broad Institute Genomics Platform"/>
            <consortium name="The Broad Institute Genome Sequencing Center for Infectious Disease"/>
            <person name="Wu L."/>
            <person name="Ma J."/>
        </authorList>
    </citation>
    <scope>NUCLEOTIDE SEQUENCE [LARGE SCALE GENOMIC DNA]</scope>
    <source>
        <strain evidence="3">CGMCC 1.12942</strain>
    </source>
</reference>
<dbReference type="InterPro" id="IPR010288">
    <property type="entry name" value="EcsB_ABC"/>
</dbReference>
<feature type="transmembrane region" description="Helical" evidence="1">
    <location>
        <begin position="99"/>
        <end position="121"/>
    </location>
</feature>
<feature type="transmembrane region" description="Helical" evidence="1">
    <location>
        <begin position="48"/>
        <end position="67"/>
    </location>
</feature>
<gene>
    <name evidence="2" type="ORF">ACFQNG_06650</name>
</gene>
<feature type="transmembrane region" description="Helical" evidence="1">
    <location>
        <begin position="169"/>
        <end position="201"/>
    </location>
</feature>
<keyword evidence="1" id="KW-0812">Transmembrane</keyword>
<keyword evidence="3" id="KW-1185">Reference proteome</keyword>
<dbReference type="PIRSF" id="PIRSF037259">
    <property type="entry name" value="EcsB_ABC"/>
    <property type="match status" value="1"/>
</dbReference>
<dbReference type="EMBL" id="JBHTBW010000019">
    <property type="protein sequence ID" value="MFC7440828.1"/>
    <property type="molecule type" value="Genomic_DNA"/>
</dbReference>
<keyword evidence="1" id="KW-1133">Transmembrane helix</keyword>
<comment type="caution">
    <text evidence="2">The sequence shown here is derived from an EMBL/GenBank/DDBJ whole genome shotgun (WGS) entry which is preliminary data.</text>
</comment>
<evidence type="ECO:0000313" key="3">
    <source>
        <dbReference type="Proteomes" id="UP001596500"/>
    </source>
</evidence>
<evidence type="ECO:0000313" key="2">
    <source>
        <dbReference type="EMBL" id="MFC7440828.1"/>
    </source>
</evidence>
<protein>
    <submittedName>
        <fullName evidence="2">ABC transporter permease</fullName>
    </submittedName>
</protein>
<dbReference type="Proteomes" id="UP001596500">
    <property type="component" value="Unassembled WGS sequence"/>
</dbReference>
<sequence length="395" mass="45368">MLFRDRMRRSWTKALRLIGVIASGGGTPLLVGITIIAFSFGYNQLLAWLPNDFPLAPVLAVILGLFLTRHRIRTWITPTDLVFLLPLEPQMGGYFRASLLYTGAIQLFNLSVLGVILYPLYHAKLGTAGPYAVTLLLLACAHTLNLLLEWQSLRLTVSGRWRRLHTLKGLRGVLNFLLSYAALESVWWLAILALAVLGAWYRYWTHAVPRAPYPWRRLSQLEQETVARYYAIANWFVDVPQYKRPLRERKWLIRLVNPWINREAVYPYLFWRTLARRSDLLTIHVRLLAWVLLLAFCWPHPAVITLLTFLGNWMFIVQLQSVGDAVHYPIFFKLMPRPASERVQAIRQISFLLMALFTGFTALVSFLAGWLGGTELVLFLVINGAGALMLNRRKK</sequence>
<feature type="transmembrane region" description="Helical" evidence="1">
    <location>
        <begin position="287"/>
        <end position="310"/>
    </location>
</feature>